<comment type="caution">
    <text evidence="1">The sequence shown here is derived from an EMBL/GenBank/DDBJ whole genome shotgun (WGS) entry which is preliminary data.</text>
</comment>
<gene>
    <name evidence="1" type="ORF">BpHYR1_007016</name>
</gene>
<dbReference type="AlphaFoldDB" id="A0A3M7PJ31"/>
<dbReference type="OrthoDB" id="4843387at2759"/>
<protein>
    <submittedName>
        <fullName evidence="1">Uncharacterized protein</fullName>
    </submittedName>
</protein>
<keyword evidence="2" id="KW-1185">Reference proteome</keyword>
<organism evidence="1 2">
    <name type="scientific">Brachionus plicatilis</name>
    <name type="common">Marine rotifer</name>
    <name type="synonym">Brachionus muelleri</name>
    <dbReference type="NCBI Taxonomy" id="10195"/>
    <lineage>
        <taxon>Eukaryota</taxon>
        <taxon>Metazoa</taxon>
        <taxon>Spiralia</taxon>
        <taxon>Gnathifera</taxon>
        <taxon>Rotifera</taxon>
        <taxon>Eurotatoria</taxon>
        <taxon>Monogononta</taxon>
        <taxon>Pseudotrocha</taxon>
        <taxon>Ploima</taxon>
        <taxon>Brachionidae</taxon>
        <taxon>Brachionus</taxon>
    </lineage>
</organism>
<name>A0A3M7PJ31_BRAPC</name>
<feature type="non-terminal residue" evidence="1">
    <location>
        <position position="1"/>
    </location>
</feature>
<dbReference type="Gene3D" id="1.10.10.10">
    <property type="entry name" value="Winged helix-like DNA-binding domain superfamily/Winged helix DNA-binding domain"/>
    <property type="match status" value="1"/>
</dbReference>
<accession>A0A3M7PJ31</accession>
<sequence length="155" mass="17410">RSKSSEIRIVGLPKSGDKKQNEIAKLLGVSPKYVSSTKKRYEETGSVSDRSRLERLEKILYLVIKNSPLISKTQGVRINISCVNRDLIDQLIIDPELQNGGGSAGIWRCISYKDTGICNIYTGRINQFVNINTLENNLLSSVELLFESNDPWHTV</sequence>
<evidence type="ECO:0000313" key="1">
    <source>
        <dbReference type="EMBL" id="RMZ99116.1"/>
    </source>
</evidence>
<dbReference type="SUPFAM" id="SSF46689">
    <property type="entry name" value="Homeodomain-like"/>
    <property type="match status" value="1"/>
</dbReference>
<evidence type="ECO:0000313" key="2">
    <source>
        <dbReference type="Proteomes" id="UP000276133"/>
    </source>
</evidence>
<dbReference type="Proteomes" id="UP000276133">
    <property type="component" value="Unassembled WGS sequence"/>
</dbReference>
<reference evidence="1 2" key="1">
    <citation type="journal article" date="2018" name="Sci. Rep.">
        <title>Genomic signatures of local adaptation to the degree of environmental predictability in rotifers.</title>
        <authorList>
            <person name="Franch-Gras L."/>
            <person name="Hahn C."/>
            <person name="Garcia-Roger E.M."/>
            <person name="Carmona M.J."/>
            <person name="Serra M."/>
            <person name="Gomez A."/>
        </authorList>
    </citation>
    <scope>NUCLEOTIDE SEQUENCE [LARGE SCALE GENOMIC DNA]</scope>
    <source>
        <strain evidence="1">HYR1</strain>
    </source>
</reference>
<dbReference type="EMBL" id="REGN01010404">
    <property type="protein sequence ID" value="RMZ99116.1"/>
    <property type="molecule type" value="Genomic_DNA"/>
</dbReference>
<dbReference type="InterPro" id="IPR036388">
    <property type="entry name" value="WH-like_DNA-bd_sf"/>
</dbReference>
<dbReference type="InterPro" id="IPR009057">
    <property type="entry name" value="Homeodomain-like_sf"/>
</dbReference>
<proteinExistence type="predicted"/>